<dbReference type="SMART" id="SM00356">
    <property type="entry name" value="ZnF_C3H1"/>
    <property type="match status" value="2"/>
</dbReference>
<gene>
    <name evidence="5" type="ORF">EDB92DRAFT_1898219</name>
    <name evidence="4" type="ORF">EDB92DRAFT_1922495</name>
</gene>
<evidence type="ECO:0000313" key="6">
    <source>
        <dbReference type="Proteomes" id="UP001201163"/>
    </source>
</evidence>
<dbReference type="InterPro" id="IPR019734">
    <property type="entry name" value="TPR_rpt"/>
</dbReference>
<evidence type="ECO:0000256" key="1">
    <source>
        <dbReference type="ARBA" id="ARBA00022803"/>
    </source>
</evidence>
<keyword evidence="1" id="KW-0802">TPR repeat</keyword>
<dbReference type="InterPro" id="IPR051966">
    <property type="entry name" value="RPAP3"/>
</dbReference>
<feature type="domain" description="C3H1-type" evidence="3">
    <location>
        <begin position="152"/>
        <end position="179"/>
    </location>
</feature>
<keyword evidence="2" id="KW-0863">Zinc-finger</keyword>
<dbReference type="EMBL" id="JAKELL010000119">
    <property type="protein sequence ID" value="KAH8981250.1"/>
    <property type="molecule type" value="Genomic_DNA"/>
</dbReference>
<dbReference type="GO" id="GO:0101031">
    <property type="term" value="C:protein folding chaperone complex"/>
    <property type="evidence" value="ECO:0007669"/>
    <property type="project" value="TreeGrafter"/>
</dbReference>
<proteinExistence type="predicted"/>
<dbReference type="Gene3D" id="3.30.1370.210">
    <property type="match status" value="1"/>
</dbReference>
<dbReference type="AlphaFoldDB" id="A0AAD4L2X2"/>
<dbReference type="PANTHER" id="PTHR46423:SF1">
    <property type="entry name" value="RNA POLYMERASE II-ASSOCIATED PROTEIN 3"/>
    <property type="match status" value="1"/>
</dbReference>
<organism evidence="4 6">
    <name type="scientific">Lactarius akahatsu</name>
    <dbReference type="NCBI Taxonomy" id="416441"/>
    <lineage>
        <taxon>Eukaryota</taxon>
        <taxon>Fungi</taxon>
        <taxon>Dikarya</taxon>
        <taxon>Basidiomycota</taxon>
        <taxon>Agaricomycotina</taxon>
        <taxon>Agaricomycetes</taxon>
        <taxon>Russulales</taxon>
        <taxon>Russulaceae</taxon>
        <taxon>Lactarius</taxon>
    </lineage>
</organism>
<dbReference type="Proteomes" id="UP001201163">
    <property type="component" value="Unassembled WGS sequence"/>
</dbReference>
<dbReference type="InterPro" id="IPR000571">
    <property type="entry name" value="Znf_CCCH"/>
</dbReference>
<dbReference type="PANTHER" id="PTHR46423">
    <property type="entry name" value="RNA POLYMERASE II-ASSOCIATED PROTEIN 3"/>
    <property type="match status" value="1"/>
</dbReference>
<evidence type="ECO:0000313" key="5">
    <source>
        <dbReference type="EMBL" id="KAH8981250.1"/>
    </source>
</evidence>
<name>A0AAD4L2X2_9AGAM</name>
<dbReference type="InterPro" id="IPR011990">
    <property type="entry name" value="TPR-like_helical_dom_sf"/>
</dbReference>
<evidence type="ECO:0000313" key="4">
    <source>
        <dbReference type="EMBL" id="KAH8976948.1"/>
    </source>
</evidence>
<dbReference type="PROSITE" id="PS50103">
    <property type="entry name" value="ZF_C3H1"/>
    <property type="match status" value="2"/>
</dbReference>
<evidence type="ECO:0000256" key="2">
    <source>
        <dbReference type="PROSITE-ProRule" id="PRU00723"/>
    </source>
</evidence>
<comment type="caution">
    <text evidence="4">The sequence shown here is derived from an EMBL/GenBank/DDBJ whole genome shotgun (WGS) entry which is preliminary data.</text>
</comment>
<keyword evidence="2" id="KW-0862">Zinc</keyword>
<accession>A0AAD4L2X2</accession>
<keyword evidence="2" id="KW-0479">Metal-binding</keyword>
<dbReference type="Gene3D" id="1.25.40.10">
    <property type="entry name" value="Tetratricopeptide repeat domain"/>
    <property type="match status" value="1"/>
</dbReference>
<evidence type="ECO:0000259" key="3">
    <source>
        <dbReference type="PROSITE" id="PS50103"/>
    </source>
</evidence>
<reference evidence="4" key="1">
    <citation type="submission" date="2022-01" db="EMBL/GenBank/DDBJ databases">
        <title>Comparative genomics reveals a dynamic genome evolution in the ectomycorrhizal milk-cap (Lactarius) mushrooms.</title>
        <authorList>
            <consortium name="DOE Joint Genome Institute"/>
            <person name="Lebreton A."/>
            <person name="Tang N."/>
            <person name="Kuo A."/>
            <person name="LaButti K."/>
            <person name="Drula E."/>
            <person name="Barry K."/>
            <person name="Clum A."/>
            <person name="Lipzen A."/>
            <person name="Mousain D."/>
            <person name="Ng V."/>
            <person name="Wang R."/>
            <person name="Wang X."/>
            <person name="Dai Y."/>
            <person name="Henrissat B."/>
            <person name="Grigoriev I.V."/>
            <person name="Guerin-Laguette A."/>
            <person name="Yu F."/>
            <person name="Martin F.M."/>
        </authorList>
    </citation>
    <scope>NUCLEOTIDE SEQUENCE</scope>
    <source>
        <strain evidence="4">QP</strain>
    </source>
</reference>
<feature type="zinc finger region" description="C3H1-type" evidence="2">
    <location>
        <begin position="186"/>
        <end position="212"/>
    </location>
</feature>
<dbReference type="GO" id="GO:0008270">
    <property type="term" value="F:zinc ion binding"/>
    <property type="evidence" value="ECO:0007669"/>
    <property type="project" value="UniProtKB-KW"/>
</dbReference>
<dbReference type="SUPFAM" id="SSF48452">
    <property type="entry name" value="TPR-like"/>
    <property type="match status" value="1"/>
</dbReference>
<feature type="domain" description="C3H1-type" evidence="3">
    <location>
        <begin position="186"/>
        <end position="212"/>
    </location>
</feature>
<feature type="zinc finger region" description="C3H1-type" evidence="2">
    <location>
        <begin position="152"/>
        <end position="179"/>
    </location>
</feature>
<protein>
    <recommendedName>
        <fullName evidence="3">C3H1-type domain-containing protein</fullName>
    </recommendedName>
</protein>
<dbReference type="EMBL" id="JAKELL010000401">
    <property type="protein sequence ID" value="KAH8976948.1"/>
    <property type="molecule type" value="Genomic_DNA"/>
</dbReference>
<sequence>MTFQGNAHFRKGEYREAIAEYEVAVKIHGPTATYLSNMAAAWLKLEAYDAAEQCAKRALCIDPKFAKARFRRGQARKGNLQLTAAGVDFATVLEQNPDSTETKKALDEVLVLMRERNEEDEPIESEDCRPRFNVDSKVELESVSDSSDFNHEGNGVPCRSYNHDGCKQGLECRFSHTPDYKSVRDRLGRNVCLHFLLGDCRVSSCVYSHDKTYLPSGRWWGCEWKLAEIRDMSRWPFCKQNPAVLPLMFAIIDNRMAWKPAQAAKPEDAYVWRDSIMMLEGFGDATDDLGYAAFISRGMGSGGSRGHDRSGDWGGMRCGGSSRHGGLGLDNFAERVARVNRGHIENEIQPEQVCQCQGIWDHDDDAFDVDYYIEANSL</sequence>
<dbReference type="SMART" id="SM00028">
    <property type="entry name" value="TPR"/>
    <property type="match status" value="2"/>
</dbReference>
<keyword evidence="6" id="KW-1185">Reference proteome</keyword>